<evidence type="ECO:0000313" key="3">
    <source>
        <dbReference type="Proteomes" id="UP001139887"/>
    </source>
</evidence>
<accession>A0A9W8IAK5</accession>
<dbReference type="AlphaFoldDB" id="A0A9W8IAK5"/>
<protein>
    <submittedName>
        <fullName evidence="2">Uncharacterized protein</fullName>
    </submittedName>
</protein>
<dbReference type="Proteomes" id="UP001139887">
    <property type="component" value="Unassembled WGS sequence"/>
</dbReference>
<dbReference type="EMBL" id="JANBUW010001140">
    <property type="protein sequence ID" value="KAJ2844246.1"/>
    <property type="molecule type" value="Genomic_DNA"/>
</dbReference>
<evidence type="ECO:0000313" key="2">
    <source>
        <dbReference type="EMBL" id="KAJ2844246.1"/>
    </source>
</evidence>
<feature type="compositionally biased region" description="Basic residues" evidence="1">
    <location>
        <begin position="407"/>
        <end position="423"/>
    </location>
</feature>
<name>A0A9W8IAK5_9FUNG</name>
<comment type="caution">
    <text evidence="2">The sequence shown here is derived from an EMBL/GenBank/DDBJ whole genome shotgun (WGS) entry which is preliminary data.</text>
</comment>
<gene>
    <name evidence="2" type="ORF">IWW36_005258</name>
</gene>
<dbReference type="OrthoDB" id="5584012at2759"/>
<keyword evidence="3" id="KW-1185">Reference proteome</keyword>
<feature type="non-terminal residue" evidence="2">
    <location>
        <position position="423"/>
    </location>
</feature>
<organism evidence="2 3">
    <name type="scientific">Coemansia brasiliensis</name>
    <dbReference type="NCBI Taxonomy" id="2650707"/>
    <lineage>
        <taxon>Eukaryota</taxon>
        <taxon>Fungi</taxon>
        <taxon>Fungi incertae sedis</taxon>
        <taxon>Zoopagomycota</taxon>
        <taxon>Kickxellomycotina</taxon>
        <taxon>Kickxellomycetes</taxon>
        <taxon>Kickxellales</taxon>
        <taxon>Kickxellaceae</taxon>
        <taxon>Coemansia</taxon>
    </lineage>
</organism>
<feature type="region of interest" description="Disordered" evidence="1">
    <location>
        <begin position="391"/>
        <end position="423"/>
    </location>
</feature>
<evidence type="ECO:0000256" key="1">
    <source>
        <dbReference type="SAM" id="MobiDB-lite"/>
    </source>
</evidence>
<sequence>MNQAIANSASAGDTAVDLAVEKFSQATEAYGTAAKEYNAAVVERKRIADARRDVLQSKLEATRERIKQFLVDAASAQSNAGVSDELRQRSLFEGLIPVWVSANAAPSLRPYFDTSMAPQSVRYCRDINVSAMDLYRQSMREHAIQDIRITPRQPANAHIDQSPRFLEDEDSIDSFFEPEVVEPVVAIVKQLHPRATVRGVSGKRNRHADYFLVVTLEVADADGHPRQCCSAVAVEFKIPYGVEKLPEFMGQAIPQQALQTSQESLAAFGQRQCDHAFRCAALPTINYGRYALSGQLCRYVRSTEAAAGLTDWEVGRHICRDFGVLSDFNRAWVVRFVSGADEHGELDDSAFGIEISDAFYVENGTPHPTFAYVYVLDQVIQDMYANPEKYLLEKAPSERQSQQASRSSRKKSTQRQKRSLSGS</sequence>
<reference evidence="2" key="1">
    <citation type="submission" date="2022-07" db="EMBL/GenBank/DDBJ databases">
        <title>Phylogenomic reconstructions and comparative analyses of Kickxellomycotina fungi.</title>
        <authorList>
            <person name="Reynolds N.K."/>
            <person name="Stajich J.E."/>
            <person name="Barry K."/>
            <person name="Grigoriev I.V."/>
            <person name="Crous P."/>
            <person name="Smith M.E."/>
        </authorList>
    </citation>
    <scope>NUCLEOTIDE SEQUENCE</scope>
    <source>
        <strain evidence="2">NRRL 1566</strain>
    </source>
</reference>
<proteinExistence type="predicted"/>